<accession>A0AA42C912</accession>
<protein>
    <submittedName>
        <fullName evidence="4">Glycosyltransferase family 4 protein</fullName>
    </submittedName>
</protein>
<dbReference type="RefSeq" id="WP_282590145.1">
    <property type="nucleotide sequence ID" value="NZ_JAPAAF010000002.1"/>
</dbReference>
<dbReference type="Gene3D" id="3.40.50.2000">
    <property type="entry name" value="Glycogen Phosphorylase B"/>
    <property type="match status" value="2"/>
</dbReference>
<evidence type="ECO:0000313" key="5">
    <source>
        <dbReference type="Proteomes" id="UP001163821"/>
    </source>
</evidence>
<keyword evidence="5" id="KW-1185">Reference proteome</keyword>
<feature type="domain" description="Glycosyltransferase subfamily 4-like N-terminal" evidence="3">
    <location>
        <begin position="26"/>
        <end position="179"/>
    </location>
</feature>
<dbReference type="InterPro" id="IPR028098">
    <property type="entry name" value="Glyco_trans_4-like_N"/>
</dbReference>
<dbReference type="Proteomes" id="UP001163821">
    <property type="component" value="Unassembled WGS sequence"/>
</dbReference>
<dbReference type="GO" id="GO:0016757">
    <property type="term" value="F:glycosyltransferase activity"/>
    <property type="evidence" value="ECO:0007669"/>
    <property type="project" value="InterPro"/>
</dbReference>
<evidence type="ECO:0000259" key="2">
    <source>
        <dbReference type="Pfam" id="PF00534"/>
    </source>
</evidence>
<name>A0AA42C912_9BACT</name>
<gene>
    <name evidence="4" type="ORF">N2K84_02265</name>
</gene>
<dbReference type="AlphaFoldDB" id="A0AA42C912"/>
<reference evidence="4" key="1">
    <citation type="submission" date="2022-10" db="EMBL/GenBank/DDBJ databases">
        <title>Gaoshiqiia sediminis gen. nov., sp. nov., isolated from coastal sediment.</title>
        <authorList>
            <person name="Yu W.X."/>
            <person name="Mu D.S."/>
            <person name="Du J.Z."/>
            <person name="Liang Y.Q."/>
        </authorList>
    </citation>
    <scope>NUCLEOTIDE SEQUENCE</scope>
    <source>
        <strain evidence="4">A06</strain>
    </source>
</reference>
<evidence type="ECO:0000313" key="4">
    <source>
        <dbReference type="EMBL" id="MCW0481535.1"/>
    </source>
</evidence>
<dbReference type="InterPro" id="IPR001296">
    <property type="entry name" value="Glyco_trans_1"/>
</dbReference>
<feature type="domain" description="Glycosyl transferase family 1" evidence="2">
    <location>
        <begin position="201"/>
        <end position="351"/>
    </location>
</feature>
<dbReference type="EMBL" id="JAPAAF010000002">
    <property type="protein sequence ID" value="MCW0481535.1"/>
    <property type="molecule type" value="Genomic_DNA"/>
</dbReference>
<dbReference type="Pfam" id="PF13439">
    <property type="entry name" value="Glyco_transf_4"/>
    <property type="match status" value="1"/>
</dbReference>
<proteinExistence type="predicted"/>
<dbReference type="PANTHER" id="PTHR46401:SF2">
    <property type="entry name" value="GLYCOSYLTRANSFERASE WBBK-RELATED"/>
    <property type="match status" value="1"/>
</dbReference>
<dbReference type="CDD" id="cd03809">
    <property type="entry name" value="GT4_MtfB-like"/>
    <property type="match status" value="1"/>
</dbReference>
<organism evidence="4 5">
    <name type="scientific">Gaoshiqia sediminis</name>
    <dbReference type="NCBI Taxonomy" id="2986998"/>
    <lineage>
        <taxon>Bacteria</taxon>
        <taxon>Pseudomonadati</taxon>
        <taxon>Bacteroidota</taxon>
        <taxon>Bacteroidia</taxon>
        <taxon>Marinilabiliales</taxon>
        <taxon>Prolixibacteraceae</taxon>
        <taxon>Gaoshiqia</taxon>
    </lineage>
</organism>
<dbReference type="SUPFAM" id="SSF53756">
    <property type="entry name" value="UDP-Glycosyltransferase/glycogen phosphorylase"/>
    <property type="match status" value="1"/>
</dbReference>
<dbReference type="PANTHER" id="PTHR46401">
    <property type="entry name" value="GLYCOSYLTRANSFERASE WBBK-RELATED"/>
    <property type="match status" value="1"/>
</dbReference>
<keyword evidence="1" id="KW-0808">Transferase</keyword>
<dbReference type="Pfam" id="PF00534">
    <property type="entry name" value="Glycos_transf_1"/>
    <property type="match status" value="1"/>
</dbReference>
<evidence type="ECO:0000256" key="1">
    <source>
        <dbReference type="ARBA" id="ARBA00022679"/>
    </source>
</evidence>
<comment type="caution">
    <text evidence="4">The sequence shown here is derived from an EMBL/GenBank/DDBJ whole genome shotgun (WGS) entry which is preliminary data.</text>
</comment>
<evidence type="ECO:0000259" key="3">
    <source>
        <dbReference type="Pfam" id="PF13439"/>
    </source>
</evidence>
<sequence length="375" mass="42641">MRQSLNIGFDAKRAFLNSTGLGSYSRNTIRSLAKYYPGNGYFLFTPERNEQLFSPPSNAALIVPESVWWSRVRPLWRRYKVTELAQKSGLDIFHGLSHELPFGIEKTGIKTVVTMHDLIFLRFPNQFRAIDRAIYFRKCKHASHIADRIIAISQQTKQDLIHYFKVPETKIDVVYQSVNPIFFQKSTPEELDQTRNRYHLPDRFLLAPGTIEARKNLGCTLRALDQGDIPVSLVVAGKPTRYMKSLRPLIRKLGNRVIFLHNLTDAELSHLYQLAEATVYPSFFEGFGLPVAEAQACGCPVITSNISSLPEVGGEAALYINPAYPEEIAAAIRRILEDPSSKNEMKEKGRQNAERFQAKTYAQTLLNIYQNVHHA</sequence>